<keyword evidence="2" id="KW-1185">Reference proteome</keyword>
<name>A0ABV8CHV9_9GAMM</name>
<sequence length="674" mass="77554">MPILTDEQLRQLRQLNVQITVPFLQEQLEALRAEIDNMYRELRDRLDVRLQRIFEQRHPQQAVAFINDNQNTHDRSVTLTATGSLMALDKRYLLKDDEEAAAFEEIEQLINEFDYNQLIIDENLTFQDKQVLAANFLTLIKASREITHVYTGLTMGKIFALVWRGVTDNSADCFPDDIRQLFDPDLKVAPEHLITTKKAALVEKFVEAARQFICSGGIIHKLLEALNKAHVDVVITTGAEAVMPAANSMAVSLTGMEVLKLSQQQQAELLANWHQDENVPWIHEFKNQLSPVIDSKLNEHFGVLLTTDERQEIINNLSYMPRPKVPYAKLNELADEIELTLINQGGVERKKAVQQLKAFAHASFYAESKQEECARLAEQYNQLKKVDQFINTITDSNNLRYNELKEKVSQLYISFDDVYYQQLQEQWQSLQAIENYRQTYQNQTTDSSHPVYKALIKRIRLEIEAAYKQAEPVSALHQLQTAEQQMAELSSWIKSLLMLPVQYKATGAKRISQVQDINRLLEQVGQNAVEHGFNFALTELKKDVYSKRKLIQIDHKTTGALRWFGKFQPQSRLVNAMNHVCNHHANTEDYRQLFLNEYDALFTADKAGFFGVYRNKGIKPEWSLAEIIQHAQSDNNRSRQACINLGWMDKQGKIKNEALLQAVSSCQEKIELTV</sequence>
<evidence type="ECO:0000313" key="2">
    <source>
        <dbReference type="Proteomes" id="UP001595758"/>
    </source>
</evidence>
<evidence type="ECO:0008006" key="3">
    <source>
        <dbReference type="Google" id="ProtNLM"/>
    </source>
</evidence>
<dbReference type="RefSeq" id="WP_382344569.1">
    <property type="nucleotide sequence ID" value="NZ_JBHSAB010000031.1"/>
</dbReference>
<dbReference type="EMBL" id="JBHSAB010000031">
    <property type="protein sequence ID" value="MFC3909904.1"/>
    <property type="molecule type" value="Genomic_DNA"/>
</dbReference>
<reference evidence="2" key="1">
    <citation type="journal article" date="2019" name="Int. J. Syst. Evol. Microbiol.">
        <title>The Global Catalogue of Microorganisms (GCM) 10K type strain sequencing project: providing services to taxonomists for standard genome sequencing and annotation.</title>
        <authorList>
            <consortium name="The Broad Institute Genomics Platform"/>
            <consortium name="The Broad Institute Genome Sequencing Center for Infectious Disease"/>
            <person name="Wu L."/>
            <person name="Ma J."/>
        </authorList>
    </citation>
    <scope>NUCLEOTIDE SEQUENCE [LARGE SCALE GENOMIC DNA]</scope>
    <source>
        <strain evidence="2">CCUG 59858</strain>
    </source>
</reference>
<evidence type="ECO:0000313" key="1">
    <source>
        <dbReference type="EMBL" id="MFC3909904.1"/>
    </source>
</evidence>
<comment type="caution">
    <text evidence="1">The sequence shown here is derived from an EMBL/GenBank/DDBJ whole genome shotgun (WGS) entry which is preliminary data.</text>
</comment>
<organism evidence="1 2">
    <name type="scientific">Legionella dresdenensis</name>
    <dbReference type="NCBI Taxonomy" id="450200"/>
    <lineage>
        <taxon>Bacteria</taxon>
        <taxon>Pseudomonadati</taxon>
        <taxon>Pseudomonadota</taxon>
        <taxon>Gammaproteobacteria</taxon>
        <taxon>Legionellales</taxon>
        <taxon>Legionellaceae</taxon>
        <taxon>Legionella</taxon>
    </lineage>
</organism>
<dbReference type="Proteomes" id="UP001595758">
    <property type="component" value="Unassembled WGS sequence"/>
</dbReference>
<proteinExistence type="predicted"/>
<gene>
    <name evidence="1" type="ORF">ACFORL_12575</name>
</gene>
<protein>
    <recommendedName>
        <fullName evidence="3">Coiled-coil protein</fullName>
    </recommendedName>
</protein>
<accession>A0ABV8CHV9</accession>